<feature type="chain" id="PRO_5040204059" description="Yeast cell wall synthesis Kre9/Knh1-like N-terminal domain-containing protein" evidence="3">
    <location>
        <begin position="20"/>
        <end position="214"/>
    </location>
</feature>
<gene>
    <name evidence="5" type="ORF">GQ43DRAFT_485253</name>
</gene>
<dbReference type="PANTHER" id="PTHR40633">
    <property type="entry name" value="MATRIX PROTEIN, PUTATIVE (AFU_ORTHOLOGUE AFUA_8G05410)-RELATED"/>
    <property type="match status" value="1"/>
</dbReference>
<sequence>MRFFSTILAGAALVASALALEINDYPKNPEAGKTYTVTYSPKDNTPTTFVLRKGQSGNLGTIGTLTTTATGGKFEWHVDPALVNAADYALEIKQAGSASNYIGPFPITGGRTASASTSASASASSSSASSASSASSLTSSPISSSAATSTHATTMTTSASRNGTATSTKASSTGSEATGSVTPGAPESTGAASVLGSSPFALVFGAVAAMAYLN</sequence>
<comment type="caution">
    <text evidence="5">The sequence shown here is derived from an EMBL/GenBank/DDBJ whole genome shotgun (WGS) entry which is preliminary data.</text>
</comment>
<feature type="region of interest" description="Disordered" evidence="2">
    <location>
        <begin position="122"/>
        <end position="191"/>
    </location>
</feature>
<reference evidence="5" key="1">
    <citation type="journal article" date="2020" name="Stud. Mycol.">
        <title>101 Dothideomycetes genomes: a test case for predicting lifestyles and emergence of pathogens.</title>
        <authorList>
            <person name="Haridas S."/>
            <person name="Albert R."/>
            <person name="Binder M."/>
            <person name="Bloem J."/>
            <person name="Labutti K."/>
            <person name="Salamov A."/>
            <person name="Andreopoulos B."/>
            <person name="Baker S."/>
            <person name="Barry K."/>
            <person name="Bills G."/>
            <person name="Bluhm B."/>
            <person name="Cannon C."/>
            <person name="Castanera R."/>
            <person name="Culley D."/>
            <person name="Daum C."/>
            <person name="Ezra D."/>
            <person name="Gonzalez J."/>
            <person name="Henrissat B."/>
            <person name="Kuo A."/>
            <person name="Liang C."/>
            <person name="Lipzen A."/>
            <person name="Lutzoni F."/>
            <person name="Magnuson J."/>
            <person name="Mondo S."/>
            <person name="Nolan M."/>
            <person name="Ohm R."/>
            <person name="Pangilinan J."/>
            <person name="Park H.-J."/>
            <person name="Ramirez L."/>
            <person name="Alfaro M."/>
            <person name="Sun H."/>
            <person name="Tritt A."/>
            <person name="Yoshinaga Y."/>
            <person name="Zwiers L.-H."/>
            <person name="Turgeon B."/>
            <person name="Goodwin S."/>
            <person name="Spatafora J."/>
            <person name="Crous P."/>
            <person name="Grigoriev I."/>
        </authorList>
    </citation>
    <scope>NUCLEOTIDE SEQUENCE</scope>
    <source>
        <strain evidence="5">ATCC 74209</strain>
    </source>
</reference>
<dbReference type="InterPro" id="IPR052982">
    <property type="entry name" value="SRP1/TIP1-like"/>
</dbReference>
<protein>
    <recommendedName>
        <fullName evidence="4">Yeast cell wall synthesis Kre9/Knh1-like N-terminal domain-containing protein</fullName>
    </recommendedName>
</protein>
<keyword evidence="6" id="KW-1185">Reference proteome</keyword>
<dbReference type="OrthoDB" id="5589325at2759"/>
<proteinExistence type="predicted"/>
<organism evidence="5 6">
    <name type="scientific">Delitschia confertaspora ATCC 74209</name>
    <dbReference type="NCBI Taxonomy" id="1513339"/>
    <lineage>
        <taxon>Eukaryota</taxon>
        <taxon>Fungi</taxon>
        <taxon>Dikarya</taxon>
        <taxon>Ascomycota</taxon>
        <taxon>Pezizomycotina</taxon>
        <taxon>Dothideomycetes</taxon>
        <taxon>Pleosporomycetidae</taxon>
        <taxon>Pleosporales</taxon>
        <taxon>Delitschiaceae</taxon>
        <taxon>Delitschia</taxon>
    </lineage>
</organism>
<evidence type="ECO:0000313" key="5">
    <source>
        <dbReference type="EMBL" id="KAF2196044.1"/>
    </source>
</evidence>
<keyword evidence="1 3" id="KW-0732">Signal</keyword>
<dbReference type="EMBL" id="ML994506">
    <property type="protein sequence ID" value="KAF2196044.1"/>
    <property type="molecule type" value="Genomic_DNA"/>
</dbReference>
<dbReference type="InterPro" id="IPR018466">
    <property type="entry name" value="Kre9/Knh1-like_N"/>
</dbReference>
<feature type="signal peptide" evidence="3">
    <location>
        <begin position="1"/>
        <end position="19"/>
    </location>
</feature>
<dbReference type="PANTHER" id="PTHR40633:SF1">
    <property type="entry name" value="GPI ANCHORED SERINE-THREONINE RICH PROTEIN (AFU_ORTHOLOGUE AFUA_1G03630)"/>
    <property type="match status" value="1"/>
</dbReference>
<evidence type="ECO:0000256" key="3">
    <source>
        <dbReference type="SAM" id="SignalP"/>
    </source>
</evidence>
<name>A0A9P4MKK7_9PLEO</name>
<evidence type="ECO:0000256" key="2">
    <source>
        <dbReference type="SAM" id="MobiDB-lite"/>
    </source>
</evidence>
<evidence type="ECO:0000313" key="6">
    <source>
        <dbReference type="Proteomes" id="UP000799536"/>
    </source>
</evidence>
<evidence type="ECO:0000256" key="1">
    <source>
        <dbReference type="ARBA" id="ARBA00022729"/>
    </source>
</evidence>
<accession>A0A9P4MKK7</accession>
<dbReference type="Proteomes" id="UP000799536">
    <property type="component" value="Unassembled WGS sequence"/>
</dbReference>
<dbReference type="AlphaFoldDB" id="A0A9P4MKK7"/>
<evidence type="ECO:0000259" key="4">
    <source>
        <dbReference type="Pfam" id="PF10342"/>
    </source>
</evidence>
<feature type="domain" description="Yeast cell wall synthesis Kre9/Knh1-like N-terminal" evidence="4">
    <location>
        <begin position="30"/>
        <end position="107"/>
    </location>
</feature>
<feature type="compositionally biased region" description="Low complexity" evidence="2">
    <location>
        <begin position="122"/>
        <end position="180"/>
    </location>
</feature>
<dbReference type="Pfam" id="PF10342">
    <property type="entry name" value="Kre9_KNH"/>
    <property type="match status" value="1"/>
</dbReference>